<accession>A0A3N1P115</accession>
<proteinExistence type="predicted"/>
<keyword evidence="1" id="KW-0732">Signal</keyword>
<keyword evidence="3" id="KW-1185">Reference proteome</keyword>
<protein>
    <recommendedName>
        <fullName evidence="4">MAM domain-containing protein</fullName>
    </recommendedName>
</protein>
<dbReference type="EMBL" id="RJUK01000001">
    <property type="protein sequence ID" value="ROQ20947.1"/>
    <property type="molecule type" value="Genomic_DNA"/>
</dbReference>
<sequence length="847" mass="88631">MNKFSERMGLVPLAVSCLVLAACGSSDSDVPDTLPGKNLDVVIGEPEEPEQPEEPGDETYNEELVNVSNDDPDLFVQANIVADFEDIDAIQASGSGWTLTGVFADVDDWTGVTSSIEGAARVGSAAVSTCEIGGNDCDSNVGSILTPPFTVTSDYLNFLMTGGATAVGAEIRLAGTDTVLAAFQPNSCGRATITDNDDWFHFDISALRGEEVQLYLFDNEEGGCGFISFDHFYQSGMAVGAVGDVAEVPLEPFNVTLPEDASANVISRFDNAVKMTTSVEENGEGWSATGDFEAPASVDAWQGNSGNLNAARIGDRGFSSCATGDTACEAQTGTITSAAFAINSDYIRFLAAGGSADNQEVSINLLRAGTNEVLASFTPETCDPTYMNGDDDWYHMDVSAIQGQNVRLEIVDNSTEACGFISIDHAYQTSALSFEDDDGVEVIPDVGGVADIPAEFKSYNVEVAADAFEEGAVVANFDDPQAMLDAGWTASGDFASPASETAWAGTTVVDASARVGIQAVSTCELNDNAAGCDAPVGALTSPLTTIIDPYLYFLMAGGNGDAPVGLRVLDSIGNELINYSPATCGPSHIDGNDDWTFIDQSLIQGAKVHYQLYDEEAGGCGFVSFDHLYQTDRDPASTDGVLPADMTNGGAIFLDDTQMQSIGFNSSLPYADSNETVIGRFDDAEAELAAGWVATGDFANPADGQAWQGTTRDEIAAAAHIGVGAVSTCELNNNASGCDAPTGTLTSPTFTVSADKPTLAFMMKGGNGTAPVGLRVLSAADDSELENYTPNSCGPSHIDGDDDWVEIDLSAYAGDDVKVEIYDNEPGGCGFVSFDHVHMTSGTVYTP</sequence>
<evidence type="ECO:0000313" key="2">
    <source>
        <dbReference type="EMBL" id="ROQ20947.1"/>
    </source>
</evidence>
<gene>
    <name evidence="2" type="ORF">EDC38_1567</name>
</gene>
<reference evidence="2 3" key="1">
    <citation type="submission" date="2018-11" db="EMBL/GenBank/DDBJ databases">
        <title>Genomic Encyclopedia of Type Strains, Phase IV (KMG-IV): sequencing the most valuable type-strain genomes for metagenomic binning, comparative biology and taxonomic classification.</title>
        <authorList>
            <person name="Goeker M."/>
        </authorList>
    </citation>
    <scope>NUCLEOTIDE SEQUENCE [LARGE SCALE GENOMIC DNA]</scope>
    <source>
        <strain evidence="2 3">DSM 16974</strain>
    </source>
</reference>
<dbReference type="OrthoDB" id="6375342at2"/>
<feature type="signal peptide" evidence="1">
    <location>
        <begin position="1"/>
        <end position="21"/>
    </location>
</feature>
<dbReference type="Proteomes" id="UP000273643">
    <property type="component" value="Unassembled WGS sequence"/>
</dbReference>
<evidence type="ECO:0000256" key="1">
    <source>
        <dbReference type="SAM" id="SignalP"/>
    </source>
</evidence>
<dbReference type="RefSeq" id="WP_123638016.1">
    <property type="nucleotide sequence ID" value="NZ_RJUK01000001.1"/>
</dbReference>
<organism evidence="2 3">
    <name type="scientific">Marinimicrobium koreense</name>
    <dbReference type="NCBI Taxonomy" id="306545"/>
    <lineage>
        <taxon>Bacteria</taxon>
        <taxon>Pseudomonadati</taxon>
        <taxon>Pseudomonadota</taxon>
        <taxon>Gammaproteobacteria</taxon>
        <taxon>Cellvibrionales</taxon>
        <taxon>Cellvibrionaceae</taxon>
        <taxon>Marinimicrobium</taxon>
    </lineage>
</organism>
<comment type="caution">
    <text evidence="2">The sequence shown here is derived from an EMBL/GenBank/DDBJ whole genome shotgun (WGS) entry which is preliminary data.</text>
</comment>
<name>A0A3N1P115_9GAMM</name>
<dbReference type="AlphaFoldDB" id="A0A3N1P115"/>
<evidence type="ECO:0008006" key="4">
    <source>
        <dbReference type="Google" id="ProtNLM"/>
    </source>
</evidence>
<evidence type="ECO:0000313" key="3">
    <source>
        <dbReference type="Proteomes" id="UP000273643"/>
    </source>
</evidence>
<dbReference type="PROSITE" id="PS51257">
    <property type="entry name" value="PROKAR_LIPOPROTEIN"/>
    <property type="match status" value="1"/>
</dbReference>
<feature type="chain" id="PRO_5018027716" description="MAM domain-containing protein" evidence="1">
    <location>
        <begin position="22"/>
        <end position="847"/>
    </location>
</feature>